<dbReference type="Pfam" id="PF01593">
    <property type="entry name" value="Amino_oxidase"/>
    <property type="match status" value="1"/>
</dbReference>
<evidence type="ECO:0000259" key="4">
    <source>
        <dbReference type="Pfam" id="PF01593"/>
    </source>
</evidence>
<evidence type="ECO:0000313" key="5">
    <source>
        <dbReference type="EMBL" id="QKH39841.1"/>
    </source>
</evidence>
<proteinExistence type="predicted"/>
<comment type="function">
    <text evidence="1">Probable oxidoreductase that may play a role as regulator of mitochondrial function.</text>
</comment>
<dbReference type="Proteomes" id="UP000500970">
    <property type="component" value="Chromosome"/>
</dbReference>
<evidence type="ECO:0000256" key="2">
    <source>
        <dbReference type="ARBA" id="ARBA00038825"/>
    </source>
</evidence>
<accession>A0A7D4IDZ8</accession>
<protein>
    <recommendedName>
        <fullName evidence="3">Pyridine nucleotide-disulfide oxidoreductase domain-containing protein 2</fullName>
    </recommendedName>
</protein>
<comment type="subunit">
    <text evidence="2">Interacts with COX5B; this interaction may contribute to localize PYROXD2 to the inner face of the inner mitochondrial membrane.</text>
</comment>
<evidence type="ECO:0000313" key="6">
    <source>
        <dbReference type="Proteomes" id="UP000500970"/>
    </source>
</evidence>
<dbReference type="SUPFAM" id="SSF51905">
    <property type="entry name" value="FAD/NAD(P)-binding domain"/>
    <property type="match status" value="1"/>
</dbReference>
<reference evidence="5 6" key="1">
    <citation type="submission" date="2020-05" db="EMBL/GenBank/DDBJ databases">
        <title>FDA dAtabase for Regulatory Grade micrObial Sequences (FDA-ARGOS): Supporting development and validation of Infectious Disease Dx tests.</title>
        <authorList>
            <person name="Sproer C."/>
            <person name="Gronow S."/>
            <person name="Severitt S."/>
            <person name="Schroder I."/>
            <person name="Tallon L."/>
            <person name="Sadzewicz L."/>
            <person name="Zhao X."/>
            <person name="Vavikolanu K."/>
            <person name="Mehta A."/>
            <person name="Aluvathingal J."/>
            <person name="Nadendla S."/>
            <person name="Myers T."/>
            <person name="Yan Y."/>
            <person name="Sichtig H."/>
        </authorList>
    </citation>
    <scope>NUCLEOTIDE SEQUENCE [LARGE SCALE GENOMIC DNA]</scope>
    <source>
        <strain evidence="5 6">FDAARGOS_790</strain>
    </source>
</reference>
<dbReference type="GO" id="GO:0016491">
    <property type="term" value="F:oxidoreductase activity"/>
    <property type="evidence" value="ECO:0007669"/>
    <property type="project" value="InterPro"/>
</dbReference>
<dbReference type="PANTHER" id="PTHR10668:SF105">
    <property type="entry name" value="DEHYDROGENASE-RELATED"/>
    <property type="match status" value="1"/>
</dbReference>
<organism evidence="5 6">
    <name type="scientific">Achromobacter pestifer</name>
    <dbReference type="NCBI Taxonomy" id="1353889"/>
    <lineage>
        <taxon>Bacteria</taxon>
        <taxon>Pseudomonadati</taxon>
        <taxon>Pseudomonadota</taxon>
        <taxon>Betaproteobacteria</taxon>
        <taxon>Burkholderiales</taxon>
        <taxon>Alcaligenaceae</taxon>
        <taxon>Achromobacter</taxon>
    </lineage>
</organism>
<dbReference type="Gene3D" id="3.50.50.60">
    <property type="entry name" value="FAD/NAD(P)-binding domain"/>
    <property type="match status" value="2"/>
</dbReference>
<evidence type="ECO:0000256" key="3">
    <source>
        <dbReference type="ARBA" id="ARBA00040298"/>
    </source>
</evidence>
<dbReference type="AlphaFoldDB" id="A0A7D4IDZ8"/>
<evidence type="ECO:0000256" key="1">
    <source>
        <dbReference type="ARBA" id="ARBA00037217"/>
    </source>
</evidence>
<feature type="domain" description="Amine oxidase" evidence="4">
    <location>
        <begin position="17"/>
        <end position="348"/>
    </location>
</feature>
<dbReference type="EMBL" id="CP053985">
    <property type="protein sequence ID" value="QKH39841.1"/>
    <property type="molecule type" value="Genomic_DNA"/>
</dbReference>
<dbReference type="PANTHER" id="PTHR10668">
    <property type="entry name" value="PHYTOENE DEHYDROGENASE"/>
    <property type="match status" value="1"/>
</dbReference>
<gene>
    <name evidence="5" type="ORF">FOC84_26840</name>
</gene>
<sequence>MPDEVDAIIVGSGINSLVCGALLARRGWRVAILERNTRPGGCIVSEELFPGYVHDLLSTSYPLFTSGPAYAELSRDLHGEGLEFVQNGYATGVIRPDGRFLAFKQDISDTVQRLNTACAGDGDTFGREAERLFGADAGLTFGLLGQDPYSWRTMREVVSVGMRRGVDGLAEFGARGIENLRRWSDRELRGELFRTALAPWPLHMGMGPDDACSALIGKTVFASIIANGIPLVRGGSAKIVEAFCRLIARHHGVVHVDTDVERILFDGARAVGVAANGQVWRARRAVVCNVTPTQLYGRLAPNAPAQWHKRAHAYRYGRGCMQIHFALSAPPSWPDSELAQVPLLHLAQSLEAVSMAVAQANNGFLPARPTLAISQPAAIDATRAPAGGAILWIQMQDMPATLTGDAAGEIQVPADGKWNDAVRERMADRVQRLLEEVLPGFAATVVGRRAYSPADLESLNCNLVGGDPYSGICTPDQYFWLRPFSGVSGKRGHATPWSNVHHIGASTHPGPGLAGGSGWMVAKRLLR</sequence>
<dbReference type="InterPro" id="IPR002937">
    <property type="entry name" value="Amino_oxidase"/>
</dbReference>
<dbReference type="KEGG" id="apes:FOC84_26840"/>
<name>A0A7D4IDZ8_9BURK</name>
<keyword evidence="6" id="KW-1185">Reference proteome</keyword>
<dbReference type="InterPro" id="IPR036188">
    <property type="entry name" value="FAD/NAD-bd_sf"/>
</dbReference>